<proteinExistence type="predicted"/>
<protein>
    <recommendedName>
        <fullName evidence="2">Ig-like domain-containing protein</fullName>
    </recommendedName>
</protein>
<dbReference type="Proteomes" id="UP000261540">
    <property type="component" value="Unplaced"/>
</dbReference>
<dbReference type="AlphaFoldDB" id="A0A3B3RSH9"/>
<dbReference type="PANTHER" id="PTHR23267">
    <property type="entry name" value="IMMUNOGLOBULIN LIGHT CHAIN"/>
    <property type="match status" value="1"/>
</dbReference>
<dbReference type="InterPro" id="IPR007110">
    <property type="entry name" value="Ig-like_dom"/>
</dbReference>
<evidence type="ECO:0000256" key="1">
    <source>
        <dbReference type="SAM" id="MobiDB-lite"/>
    </source>
</evidence>
<evidence type="ECO:0000313" key="3">
    <source>
        <dbReference type="Ensembl" id="ENSPKIP00000021263.1"/>
    </source>
</evidence>
<dbReference type="SMART" id="SM00409">
    <property type="entry name" value="IG"/>
    <property type="match status" value="1"/>
</dbReference>
<dbReference type="Gene3D" id="2.60.40.10">
    <property type="entry name" value="Immunoglobulins"/>
    <property type="match status" value="1"/>
</dbReference>
<dbReference type="InterPro" id="IPR013106">
    <property type="entry name" value="Ig_V-set"/>
</dbReference>
<evidence type="ECO:0000259" key="2">
    <source>
        <dbReference type="PROSITE" id="PS50835"/>
    </source>
</evidence>
<feature type="domain" description="Ig-like" evidence="2">
    <location>
        <begin position="6"/>
        <end position="113"/>
    </location>
</feature>
<dbReference type="GeneTree" id="ENSGT01150000286956"/>
<dbReference type="InterPro" id="IPR003599">
    <property type="entry name" value="Ig_sub"/>
</dbReference>
<dbReference type="Ensembl" id="ENSPKIT00000001894.1">
    <property type="protein sequence ID" value="ENSPKIP00000021263.1"/>
    <property type="gene ID" value="ENSPKIG00000005737.1"/>
</dbReference>
<name>A0A3B3RSH9_9TELE</name>
<dbReference type="PROSITE" id="PS50835">
    <property type="entry name" value="IG_LIKE"/>
    <property type="match status" value="1"/>
</dbReference>
<feature type="region of interest" description="Disordered" evidence="1">
    <location>
        <begin position="1"/>
        <end position="21"/>
    </location>
</feature>
<dbReference type="SUPFAM" id="SSF48726">
    <property type="entry name" value="Immunoglobulin"/>
    <property type="match status" value="1"/>
</dbReference>
<dbReference type="SMART" id="SM00406">
    <property type="entry name" value="IGv"/>
    <property type="match status" value="1"/>
</dbReference>
<accession>A0A3B3RSH9</accession>
<organism evidence="3 4">
    <name type="scientific">Paramormyrops kingsleyae</name>
    <dbReference type="NCBI Taxonomy" id="1676925"/>
    <lineage>
        <taxon>Eukaryota</taxon>
        <taxon>Metazoa</taxon>
        <taxon>Chordata</taxon>
        <taxon>Craniata</taxon>
        <taxon>Vertebrata</taxon>
        <taxon>Euteleostomi</taxon>
        <taxon>Actinopterygii</taxon>
        <taxon>Neopterygii</taxon>
        <taxon>Teleostei</taxon>
        <taxon>Osteoglossocephala</taxon>
        <taxon>Osteoglossomorpha</taxon>
        <taxon>Osteoglossiformes</taxon>
        <taxon>Mormyridae</taxon>
        <taxon>Paramormyrops</taxon>
    </lineage>
</organism>
<dbReference type="Pfam" id="PF07686">
    <property type="entry name" value="V-set"/>
    <property type="match status" value="1"/>
</dbReference>
<feature type="compositionally biased region" description="Polar residues" evidence="1">
    <location>
        <begin position="1"/>
        <end position="12"/>
    </location>
</feature>
<dbReference type="InterPro" id="IPR013783">
    <property type="entry name" value="Ig-like_fold"/>
</dbReference>
<keyword evidence="4" id="KW-1185">Reference proteome</keyword>
<reference evidence="3" key="1">
    <citation type="submission" date="2025-08" db="UniProtKB">
        <authorList>
            <consortium name="Ensembl"/>
        </authorList>
    </citation>
    <scope>IDENTIFICATION</scope>
</reference>
<dbReference type="InterPro" id="IPR036179">
    <property type="entry name" value="Ig-like_dom_sf"/>
</dbReference>
<dbReference type="STRING" id="1676925.ENSPKIP00000021263"/>
<evidence type="ECO:0000313" key="4">
    <source>
        <dbReference type="Proteomes" id="UP000261540"/>
    </source>
</evidence>
<sequence>MTDSCPSSQQTPNKHDFDQGQVTVTQTPGLISVSSGQTVTINCKTSKPAYVYSNGPGMSWYQQTPGEAPKLLIYYASTRNSGIPSRFSGSGSGTDFTLTISGVQAEDAGDYYCLCEPPLTSTDVFTQ</sequence>
<dbReference type="FunFam" id="2.60.40.10:FF:001495">
    <property type="entry name" value="Si:dkey-234i14.13"/>
    <property type="match status" value="1"/>
</dbReference>
<dbReference type="InterPro" id="IPR050150">
    <property type="entry name" value="IgV_Light_Chain"/>
</dbReference>
<reference evidence="3" key="2">
    <citation type="submission" date="2025-09" db="UniProtKB">
        <authorList>
            <consortium name="Ensembl"/>
        </authorList>
    </citation>
    <scope>IDENTIFICATION</scope>
</reference>